<dbReference type="SUPFAM" id="SSF51735">
    <property type="entry name" value="NAD(P)-binding Rossmann-fold domains"/>
    <property type="match status" value="1"/>
</dbReference>
<feature type="binding site" evidence="8">
    <location>
        <position position="87"/>
    </location>
    <ligand>
        <name>shikimate</name>
        <dbReference type="ChEBI" id="CHEBI:36208"/>
    </ligand>
</feature>
<evidence type="ECO:0000259" key="10">
    <source>
        <dbReference type="Pfam" id="PF08501"/>
    </source>
</evidence>
<evidence type="ECO:0000256" key="2">
    <source>
        <dbReference type="ARBA" id="ARBA00012962"/>
    </source>
</evidence>
<feature type="binding site" evidence="8">
    <location>
        <begin position="151"/>
        <end position="156"/>
    </location>
    <ligand>
        <name>NADP(+)</name>
        <dbReference type="ChEBI" id="CHEBI:58349"/>
    </ligand>
</feature>
<feature type="binding site" evidence="8">
    <location>
        <position position="239"/>
    </location>
    <ligand>
        <name>NADP(+)</name>
        <dbReference type="ChEBI" id="CHEBI:58349"/>
    </ligand>
</feature>
<dbReference type="GO" id="GO:0050661">
    <property type="term" value="F:NADP binding"/>
    <property type="evidence" value="ECO:0007669"/>
    <property type="project" value="InterPro"/>
</dbReference>
<feature type="binding site" evidence="8">
    <location>
        <begin position="15"/>
        <end position="17"/>
    </location>
    <ligand>
        <name>shikimate</name>
        <dbReference type="ChEBI" id="CHEBI:36208"/>
    </ligand>
</feature>
<dbReference type="InterPro" id="IPR013708">
    <property type="entry name" value="Shikimate_DH-bd_N"/>
</dbReference>
<comment type="pathway">
    <text evidence="1 8">Metabolic intermediate biosynthesis; chorismate biosynthesis; chorismate from D-erythrose 4-phosphate and phosphoenolpyruvate: step 4/7.</text>
</comment>
<dbReference type="GO" id="GO:0005829">
    <property type="term" value="C:cytosol"/>
    <property type="evidence" value="ECO:0007669"/>
    <property type="project" value="TreeGrafter"/>
</dbReference>
<feature type="binding site" evidence="8">
    <location>
        <position position="246"/>
    </location>
    <ligand>
        <name>shikimate</name>
        <dbReference type="ChEBI" id="CHEBI:36208"/>
    </ligand>
</feature>
<dbReference type="OrthoDB" id="9776868at2"/>
<dbReference type="Gene3D" id="3.40.50.720">
    <property type="entry name" value="NAD(P)-binding Rossmann-like Domain"/>
    <property type="match status" value="1"/>
</dbReference>
<comment type="caution">
    <text evidence="12">The sequence shown here is derived from an EMBL/GenBank/DDBJ whole genome shotgun (WGS) entry which is preliminary data.</text>
</comment>
<feature type="binding site" evidence="8">
    <location>
        <begin position="127"/>
        <end position="131"/>
    </location>
    <ligand>
        <name>NADP(+)</name>
        <dbReference type="ChEBI" id="CHEBI:58349"/>
    </ligand>
</feature>
<name>L0WES2_9GAMM</name>
<feature type="binding site" evidence="8">
    <location>
        <position position="217"/>
    </location>
    <ligand>
        <name>shikimate</name>
        <dbReference type="ChEBI" id="CHEBI:36208"/>
    </ligand>
</feature>
<evidence type="ECO:0000256" key="3">
    <source>
        <dbReference type="ARBA" id="ARBA00022605"/>
    </source>
</evidence>
<dbReference type="GO" id="GO:0009073">
    <property type="term" value="P:aromatic amino acid family biosynthetic process"/>
    <property type="evidence" value="ECO:0007669"/>
    <property type="project" value="UniProtKB-KW"/>
</dbReference>
<keyword evidence="3 8" id="KW-0028">Amino-acid biosynthesis</keyword>
<evidence type="ECO:0000256" key="6">
    <source>
        <dbReference type="ARBA" id="ARBA00023141"/>
    </source>
</evidence>
<dbReference type="HAMAP" id="MF_00222">
    <property type="entry name" value="Shikimate_DH_AroE"/>
    <property type="match status" value="1"/>
</dbReference>
<feature type="active site" description="Proton acceptor" evidence="8">
    <location>
        <position position="66"/>
    </location>
</feature>
<dbReference type="Gene3D" id="3.40.50.10860">
    <property type="entry name" value="Leucine Dehydrogenase, chain A, domain 1"/>
    <property type="match status" value="1"/>
</dbReference>
<protein>
    <recommendedName>
        <fullName evidence="2 8">Shikimate dehydrogenase (NADP(+))</fullName>
        <shortName evidence="8">SDH</shortName>
        <ecNumber evidence="2 8">1.1.1.25</ecNumber>
    </recommendedName>
</protein>
<dbReference type="NCBIfam" id="TIGR00507">
    <property type="entry name" value="aroE"/>
    <property type="match status" value="1"/>
</dbReference>
<organism evidence="12 13">
    <name type="scientific">Alcanivorax hongdengensis A-11-3</name>
    <dbReference type="NCBI Taxonomy" id="1177179"/>
    <lineage>
        <taxon>Bacteria</taxon>
        <taxon>Pseudomonadati</taxon>
        <taxon>Pseudomonadota</taxon>
        <taxon>Gammaproteobacteria</taxon>
        <taxon>Oceanospirillales</taxon>
        <taxon>Alcanivoracaceae</taxon>
        <taxon>Alcanivorax</taxon>
    </lineage>
</organism>
<dbReference type="UniPathway" id="UPA00053">
    <property type="reaction ID" value="UER00087"/>
</dbReference>
<reference evidence="12 13" key="1">
    <citation type="journal article" date="2012" name="J. Bacteriol.">
        <title>Genome Sequence of the Alkane-Degrading Bacterium Alcanivorax hongdengensis Type Strain A-11-3.</title>
        <authorList>
            <person name="Lai Q."/>
            <person name="Shao Z."/>
        </authorList>
    </citation>
    <scope>NUCLEOTIDE SEQUENCE [LARGE SCALE GENOMIC DNA]</scope>
    <source>
        <strain evidence="12 13">A-11-3</strain>
    </source>
</reference>
<dbReference type="eggNOG" id="COG0169">
    <property type="taxonomic scope" value="Bacteria"/>
</dbReference>
<dbReference type="InterPro" id="IPR046346">
    <property type="entry name" value="Aminoacid_DH-like_N_sf"/>
</dbReference>
<dbReference type="AlphaFoldDB" id="L0WES2"/>
<feature type="binding site" evidence="8">
    <location>
        <position position="102"/>
    </location>
    <ligand>
        <name>shikimate</name>
        <dbReference type="ChEBI" id="CHEBI:36208"/>
    </ligand>
</feature>
<keyword evidence="13" id="KW-1185">Reference proteome</keyword>
<dbReference type="InterPro" id="IPR041121">
    <property type="entry name" value="SDH_C"/>
</dbReference>
<keyword evidence="4 8" id="KW-0521">NADP</keyword>
<dbReference type="GO" id="GO:0009423">
    <property type="term" value="P:chorismate biosynthetic process"/>
    <property type="evidence" value="ECO:0007669"/>
    <property type="project" value="UniProtKB-UniRule"/>
</dbReference>
<evidence type="ECO:0000256" key="1">
    <source>
        <dbReference type="ARBA" id="ARBA00004871"/>
    </source>
</evidence>
<evidence type="ECO:0000259" key="11">
    <source>
        <dbReference type="Pfam" id="PF18317"/>
    </source>
</evidence>
<accession>L0WES2</accession>
<dbReference type="Pfam" id="PF08501">
    <property type="entry name" value="Shikimate_dh_N"/>
    <property type="match status" value="1"/>
</dbReference>
<comment type="catalytic activity">
    <reaction evidence="7 8">
        <text>shikimate + NADP(+) = 3-dehydroshikimate + NADPH + H(+)</text>
        <dbReference type="Rhea" id="RHEA:17737"/>
        <dbReference type="ChEBI" id="CHEBI:15378"/>
        <dbReference type="ChEBI" id="CHEBI:16630"/>
        <dbReference type="ChEBI" id="CHEBI:36208"/>
        <dbReference type="ChEBI" id="CHEBI:57783"/>
        <dbReference type="ChEBI" id="CHEBI:58349"/>
        <dbReference type="EC" id="1.1.1.25"/>
    </reaction>
</comment>
<dbReference type="InterPro" id="IPR036291">
    <property type="entry name" value="NAD(P)-bd_dom_sf"/>
</dbReference>
<feature type="domain" description="SDH C-terminal" evidence="11">
    <location>
        <begin position="239"/>
        <end position="266"/>
    </location>
</feature>
<comment type="function">
    <text evidence="8">Involved in the biosynthesis of the chorismate, which leads to the biosynthesis of aromatic amino acids. Catalyzes the reversible NADPH linked reduction of 3-dehydroshikimate (DHSA) to yield shikimate (SA).</text>
</comment>
<dbReference type="EMBL" id="AMRJ01000012">
    <property type="protein sequence ID" value="EKF74305.1"/>
    <property type="molecule type" value="Genomic_DNA"/>
</dbReference>
<dbReference type="CDD" id="cd01065">
    <property type="entry name" value="NAD_bind_Shikimate_DH"/>
    <property type="match status" value="1"/>
</dbReference>
<dbReference type="InterPro" id="IPR006151">
    <property type="entry name" value="Shikm_DH/Glu-tRNA_Rdtase"/>
</dbReference>
<comment type="similarity">
    <text evidence="8">Belongs to the shikimate dehydrogenase family.</text>
</comment>
<sequence length="273" mass="29472">MSDLYCVFGNPVNHSRSPDIHHAFAAQRGEDVHYEKREAPLSGFPEAVASFFTSGGRGANVTVPFKEEAYALCNDLSERARQAGAVNTLWQRDGRLHGDNTDGAGLMADLRHNLGWKIENRRVLLLGAGGAMRGILGPLLSYKPSQVLIANRTASKAQTLAELFHGSGVPVYGTSLDGLRGSFDLIINGISAGLHGEMPDLPADLVKPGSVAYDMVYGKEPTPFLRWAEAAGALATADGLGMLVEQAAEAFFLWRGWRPDTVPVMKMLRRDAP</sequence>
<evidence type="ECO:0000256" key="5">
    <source>
        <dbReference type="ARBA" id="ARBA00023002"/>
    </source>
</evidence>
<feature type="binding site" evidence="8">
    <location>
        <position position="62"/>
    </location>
    <ligand>
        <name>shikimate</name>
        <dbReference type="ChEBI" id="CHEBI:36208"/>
    </ligand>
</feature>
<evidence type="ECO:0000313" key="13">
    <source>
        <dbReference type="Proteomes" id="UP000010164"/>
    </source>
</evidence>
<dbReference type="NCBIfam" id="NF001310">
    <property type="entry name" value="PRK00258.1-2"/>
    <property type="match status" value="1"/>
</dbReference>
<evidence type="ECO:0000256" key="4">
    <source>
        <dbReference type="ARBA" id="ARBA00022857"/>
    </source>
</evidence>
<dbReference type="FunFam" id="3.40.50.10860:FF:000006">
    <property type="entry name" value="Shikimate dehydrogenase (NADP(+))"/>
    <property type="match status" value="1"/>
</dbReference>
<proteinExistence type="inferred from homology"/>
<evidence type="ECO:0000259" key="9">
    <source>
        <dbReference type="Pfam" id="PF01488"/>
    </source>
</evidence>
<evidence type="ECO:0000313" key="12">
    <source>
        <dbReference type="EMBL" id="EKF74305.1"/>
    </source>
</evidence>
<feature type="domain" description="Quinate/shikimate 5-dehydrogenase/glutamyl-tRNA reductase" evidence="9">
    <location>
        <begin position="117"/>
        <end position="189"/>
    </location>
</feature>
<evidence type="ECO:0000256" key="8">
    <source>
        <dbReference type="HAMAP-Rule" id="MF_00222"/>
    </source>
</evidence>
<dbReference type="Pfam" id="PF01488">
    <property type="entry name" value="Shikimate_DH"/>
    <property type="match status" value="1"/>
</dbReference>
<dbReference type="SUPFAM" id="SSF53223">
    <property type="entry name" value="Aminoacid dehydrogenase-like, N-terminal domain"/>
    <property type="match status" value="1"/>
</dbReference>
<feature type="binding site" evidence="8">
    <location>
        <position position="78"/>
    </location>
    <ligand>
        <name>NADP(+)</name>
        <dbReference type="ChEBI" id="CHEBI:58349"/>
    </ligand>
</feature>
<dbReference type="Proteomes" id="UP000010164">
    <property type="component" value="Unassembled WGS sequence"/>
</dbReference>
<dbReference type="PANTHER" id="PTHR21089">
    <property type="entry name" value="SHIKIMATE DEHYDROGENASE"/>
    <property type="match status" value="1"/>
</dbReference>
<keyword evidence="6 8" id="KW-0057">Aromatic amino acid biosynthesis</keyword>
<dbReference type="PATRIC" id="fig|1177179.3.peg.1778"/>
<dbReference type="GO" id="GO:0008652">
    <property type="term" value="P:amino acid biosynthetic process"/>
    <property type="evidence" value="ECO:0007669"/>
    <property type="project" value="UniProtKB-KW"/>
</dbReference>
<dbReference type="RefSeq" id="WP_008928959.1">
    <property type="nucleotide sequence ID" value="NZ_AMRJ01000012.1"/>
</dbReference>
<evidence type="ECO:0000256" key="7">
    <source>
        <dbReference type="ARBA" id="ARBA00049442"/>
    </source>
</evidence>
<dbReference type="GO" id="GO:0004764">
    <property type="term" value="F:shikimate 3-dehydrogenase (NADP+) activity"/>
    <property type="evidence" value="ECO:0007669"/>
    <property type="project" value="UniProtKB-UniRule"/>
</dbReference>
<feature type="domain" description="Shikimate dehydrogenase substrate binding N-terminal" evidence="10">
    <location>
        <begin position="7"/>
        <end position="89"/>
    </location>
</feature>
<dbReference type="EC" id="1.1.1.25" evidence="2 8"/>
<gene>
    <name evidence="8" type="primary">aroE</name>
    <name evidence="12" type="ORF">A11A3_08900</name>
</gene>
<keyword evidence="5 8" id="KW-0560">Oxidoreductase</keyword>
<dbReference type="STRING" id="1177179.A11A3_08900"/>
<dbReference type="InterPro" id="IPR011342">
    <property type="entry name" value="Shikimate_DH"/>
</dbReference>
<dbReference type="InterPro" id="IPR022893">
    <property type="entry name" value="Shikimate_DH_fam"/>
</dbReference>
<dbReference type="PANTHER" id="PTHR21089:SF1">
    <property type="entry name" value="BIFUNCTIONAL 3-DEHYDROQUINATE DEHYDRATASE_SHIKIMATE DEHYDROGENASE, CHLOROPLASTIC"/>
    <property type="match status" value="1"/>
</dbReference>
<comment type="subunit">
    <text evidence="8">Homodimer.</text>
</comment>
<dbReference type="Pfam" id="PF18317">
    <property type="entry name" value="SDH_C"/>
    <property type="match status" value="1"/>
</dbReference>
<feature type="binding site" evidence="8">
    <location>
        <position position="215"/>
    </location>
    <ligand>
        <name>NADP(+)</name>
        <dbReference type="ChEBI" id="CHEBI:58349"/>
    </ligand>
</feature>
<dbReference type="GO" id="GO:0019632">
    <property type="term" value="P:shikimate metabolic process"/>
    <property type="evidence" value="ECO:0007669"/>
    <property type="project" value="InterPro"/>
</dbReference>